<evidence type="ECO:0000313" key="1">
    <source>
        <dbReference type="EMBL" id="GAD05538.1"/>
    </source>
</evidence>
<organism evidence="1 2">
    <name type="scientific">Porphyromonas crevioricanis JCM 15906</name>
    <dbReference type="NCBI Taxonomy" id="1305617"/>
    <lineage>
        <taxon>Bacteria</taxon>
        <taxon>Pseudomonadati</taxon>
        <taxon>Bacteroidota</taxon>
        <taxon>Bacteroidia</taxon>
        <taxon>Bacteroidales</taxon>
        <taxon>Porphyromonadaceae</taxon>
        <taxon>Porphyromonas</taxon>
    </lineage>
</organism>
<dbReference type="EMBL" id="BAOU01000032">
    <property type="protein sequence ID" value="GAD05538.1"/>
    <property type="molecule type" value="Genomic_DNA"/>
</dbReference>
<sequence length="44" mass="5185">MCQRVDGGFSCDLDVNTLKKVYYQFGRSQLVFDGIYHEEEKFSM</sequence>
<dbReference type="AlphaFoldDB" id="T1CR38"/>
<accession>T1CR38</accession>
<dbReference type="Proteomes" id="UP000018031">
    <property type="component" value="Unassembled WGS sequence"/>
</dbReference>
<reference evidence="1 2" key="2">
    <citation type="journal article" date="2013" name="Genome Announc.">
        <title>Draft Genome Sequences of Porphyromonas crevioricanis JCM 15906T and Porphyromonas cansulci JCM 13913T Isolated from a Canine Oral Cavity.</title>
        <authorList>
            <person name="Sakamoto M."/>
            <person name="Tanaka N."/>
            <person name="Shiwa Y."/>
            <person name="Yoshikawa H."/>
            <person name="Ohkuma M."/>
        </authorList>
    </citation>
    <scope>NUCLEOTIDE SEQUENCE [LARGE SCALE GENOMIC DNA]</scope>
    <source>
        <strain evidence="1 2">JCM 15906</strain>
    </source>
</reference>
<protein>
    <submittedName>
        <fullName evidence="1">Uncharacterized protein</fullName>
    </submittedName>
</protein>
<comment type="caution">
    <text evidence="1">The sequence shown here is derived from an EMBL/GenBank/DDBJ whole genome shotgun (WGS) entry which is preliminary data.</text>
</comment>
<name>T1CR38_9PORP</name>
<evidence type="ECO:0000313" key="2">
    <source>
        <dbReference type="Proteomes" id="UP000018031"/>
    </source>
</evidence>
<proteinExistence type="predicted"/>
<gene>
    <name evidence="1" type="ORF">PORCRE_1243</name>
</gene>
<reference evidence="2" key="1">
    <citation type="journal article" date="2013" name="Genome">
        <title>Draft Genome Sequences of Porphyromonas crevioricanis JCM 15906T and Porphyromonas cansulci JCM 13913T Isolated from a Canine Oral Cavity.</title>
        <authorList>
            <person name="Sakamoto M."/>
            <person name="Tanaka N."/>
            <person name="Shiwa Y."/>
            <person name="Yoshikawa H."/>
            <person name="Ohkuma M."/>
        </authorList>
    </citation>
    <scope>NUCLEOTIDE SEQUENCE [LARGE SCALE GENOMIC DNA]</scope>
    <source>
        <strain evidence="2">JCM 15906</strain>
    </source>
</reference>